<accession>A0A146KR06</accession>
<name>A0A146KR06_LYGHE</name>
<dbReference type="AlphaFoldDB" id="A0A146KR06"/>
<feature type="region of interest" description="Disordered" evidence="1">
    <location>
        <begin position="438"/>
        <end position="463"/>
    </location>
</feature>
<dbReference type="EMBL" id="GDHC01019686">
    <property type="protein sequence ID" value="JAP98942.1"/>
    <property type="molecule type" value="Transcribed_RNA"/>
</dbReference>
<reference evidence="2" key="1">
    <citation type="journal article" date="2016" name="Gigascience">
        <title>De novo construction of an expanded transcriptome assembly for the western tarnished plant bug, Lygus hesperus.</title>
        <authorList>
            <person name="Tassone E.E."/>
            <person name="Geib S.M."/>
            <person name="Hall B."/>
            <person name="Fabrick J.A."/>
            <person name="Brent C.S."/>
            <person name="Hull J.J."/>
        </authorList>
    </citation>
    <scope>NUCLEOTIDE SEQUENCE</scope>
</reference>
<feature type="compositionally biased region" description="Low complexity" evidence="1">
    <location>
        <begin position="129"/>
        <end position="141"/>
    </location>
</feature>
<sequence>AKGSAGVSCSWISLCQEVLGAARVPSESCLDRYGFTSPTLMIAFSPLLLLLVTGVVGRPAGDLLAGREFLAVYMRQSRSQVPSYLRENDLVQQPISAVTRQPSSPPAPSTLLAQEDYTTSSEINGGLPTTTLNSDGLTTTNAPEDQSTVPPETSQVVAVSVSSSVVRQKPVYSLATQEEPTLTAAVQRSHFSVDEGTLTIHKGEPIATVGSRFTVERSQDGEKTSLVVRQSNGEASSHFSIRQSHAPELAQQSLQHQRQLSQHQQLIDQHRQQVEQHRQQLQQQHEQTVHQHQQVVQRQQEAEIQQVVESQTESSTVPQVLPLNRSENQSPDTTTSQFNRQVENDEVSKLEKTEQERVEEDRREERTSFTVASAREEKSFRPYLKRVEVQEGGRQEERTSFSVGAQVDRGAWRYQERVFGEPEKNYEVDESVSVQTNGRAHGVQAPPPPSPPGGAGGAPPVKSGYVVEGQNYRKYRVEEKTPDGFIVGEYGVVSHDDGSLRGVRYTADSNINPRLIYDALVKFLSLK</sequence>
<feature type="region of interest" description="Disordered" evidence="1">
    <location>
        <begin position="307"/>
        <end position="370"/>
    </location>
</feature>
<protein>
    <submittedName>
        <fullName evidence="2">Uncharacterized protein</fullName>
    </submittedName>
</protein>
<feature type="non-terminal residue" evidence="2">
    <location>
        <position position="1"/>
    </location>
</feature>
<feature type="compositionally biased region" description="Polar residues" evidence="1">
    <location>
        <begin position="325"/>
        <end position="341"/>
    </location>
</feature>
<feature type="compositionally biased region" description="Basic and acidic residues" evidence="1">
    <location>
        <begin position="342"/>
        <end position="367"/>
    </location>
</feature>
<feature type="compositionally biased region" description="Polar residues" evidence="1">
    <location>
        <begin position="142"/>
        <end position="153"/>
    </location>
</feature>
<evidence type="ECO:0000256" key="1">
    <source>
        <dbReference type="SAM" id="MobiDB-lite"/>
    </source>
</evidence>
<feature type="compositionally biased region" description="Low complexity" evidence="1">
    <location>
        <begin position="279"/>
        <end position="295"/>
    </location>
</feature>
<feature type="compositionally biased region" description="Low complexity" evidence="1">
    <location>
        <begin position="251"/>
        <end position="267"/>
    </location>
</feature>
<feature type="compositionally biased region" description="Basic and acidic residues" evidence="1">
    <location>
        <begin position="268"/>
        <end position="278"/>
    </location>
</feature>
<feature type="region of interest" description="Disordered" evidence="1">
    <location>
        <begin position="120"/>
        <end position="153"/>
    </location>
</feature>
<feature type="region of interest" description="Disordered" evidence="1">
    <location>
        <begin position="249"/>
        <end position="295"/>
    </location>
</feature>
<proteinExistence type="predicted"/>
<evidence type="ECO:0000313" key="2">
    <source>
        <dbReference type="EMBL" id="JAP98942.1"/>
    </source>
</evidence>
<gene>
    <name evidence="2" type="ORF">g.63951</name>
</gene>
<organism evidence="2">
    <name type="scientific">Lygus hesperus</name>
    <name type="common">Western plant bug</name>
    <dbReference type="NCBI Taxonomy" id="30085"/>
    <lineage>
        <taxon>Eukaryota</taxon>
        <taxon>Metazoa</taxon>
        <taxon>Ecdysozoa</taxon>
        <taxon>Arthropoda</taxon>
        <taxon>Hexapoda</taxon>
        <taxon>Insecta</taxon>
        <taxon>Pterygota</taxon>
        <taxon>Neoptera</taxon>
        <taxon>Paraneoptera</taxon>
        <taxon>Hemiptera</taxon>
        <taxon>Heteroptera</taxon>
        <taxon>Panheteroptera</taxon>
        <taxon>Cimicomorpha</taxon>
        <taxon>Miridae</taxon>
        <taxon>Mirini</taxon>
        <taxon>Lygus</taxon>
    </lineage>
</organism>